<evidence type="ECO:0000256" key="1">
    <source>
        <dbReference type="SAM" id="MobiDB-lite"/>
    </source>
</evidence>
<dbReference type="PROSITE" id="PS51257">
    <property type="entry name" value="PROKAR_LIPOPROTEIN"/>
    <property type="match status" value="1"/>
</dbReference>
<organism evidence="2 3">
    <name type="scientific">Vibrio nigripulchritudo SOn1</name>
    <dbReference type="NCBI Taxonomy" id="1238450"/>
    <lineage>
        <taxon>Bacteria</taxon>
        <taxon>Pseudomonadati</taxon>
        <taxon>Pseudomonadota</taxon>
        <taxon>Gammaproteobacteria</taxon>
        <taxon>Vibrionales</taxon>
        <taxon>Vibrionaceae</taxon>
        <taxon>Vibrio</taxon>
    </lineage>
</organism>
<dbReference type="Proteomes" id="UP000018211">
    <property type="component" value="Unassembled WGS sequence"/>
</dbReference>
<evidence type="ECO:0000313" key="2">
    <source>
        <dbReference type="EMBL" id="CCO49844.1"/>
    </source>
</evidence>
<accession>A0AAV2VYK1</accession>
<comment type="caution">
    <text evidence="2">The sequence shown here is derived from an EMBL/GenBank/DDBJ whole genome shotgun (WGS) entry which is preliminary data.</text>
</comment>
<dbReference type="EMBL" id="CAOF01000188">
    <property type="protein sequence ID" value="CCO49844.1"/>
    <property type="molecule type" value="Genomic_DNA"/>
</dbReference>
<name>A0AAV2VYK1_9VIBR</name>
<protein>
    <recommendedName>
        <fullName evidence="4">Lipoprotein</fullName>
    </recommendedName>
</protein>
<evidence type="ECO:0000313" key="3">
    <source>
        <dbReference type="Proteomes" id="UP000018211"/>
    </source>
</evidence>
<dbReference type="AlphaFoldDB" id="A0AAV2VYK1"/>
<gene>
    <name evidence="2" type="ORF">VIBNISOn1_910009</name>
</gene>
<feature type="region of interest" description="Disordered" evidence="1">
    <location>
        <begin position="21"/>
        <end position="44"/>
    </location>
</feature>
<sequence>MKNLSLAIIVMSSLTACGGGGGGGDASSGNASSPAPSELPAASPAIKTSDLVAPDGFDYSPIENRSMSVDISATSVARAYLSVYRNYHTLDDGTLLPDYGSRIVAMPLKDGKADINLIVSDSSNDLLGEIWFYDGSQPLQQKFYASQSSWSW</sequence>
<reference evidence="2 3" key="1">
    <citation type="journal article" date="2013" name="ISME J.">
        <title>Comparative genomics of pathogenic lineages of Vibrio nigripulchritudo identifies virulence-associated traits.</title>
        <authorList>
            <person name="Goudenege D."/>
            <person name="Labreuche Y."/>
            <person name="Krin E."/>
            <person name="Ansquer D."/>
            <person name="Mangenot S."/>
            <person name="Calteau A."/>
            <person name="Medigue C."/>
            <person name="Mazel D."/>
            <person name="Polz M.F."/>
            <person name="Le Roux F."/>
        </authorList>
    </citation>
    <scope>NUCLEOTIDE SEQUENCE [LARGE SCALE GENOMIC DNA]</scope>
    <source>
        <strain evidence="2 3">SOn1</strain>
    </source>
</reference>
<proteinExistence type="predicted"/>
<feature type="compositionally biased region" description="Low complexity" evidence="1">
    <location>
        <begin position="27"/>
        <end position="44"/>
    </location>
</feature>
<dbReference type="RefSeq" id="WP_022613858.1">
    <property type="nucleotide sequence ID" value="NZ_LK391965.1"/>
</dbReference>
<evidence type="ECO:0008006" key="4">
    <source>
        <dbReference type="Google" id="ProtNLM"/>
    </source>
</evidence>